<dbReference type="EMBL" id="BAABCA010000005">
    <property type="protein sequence ID" value="GAA4237493.1"/>
    <property type="molecule type" value="Genomic_DNA"/>
</dbReference>
<keyword evidence="1" id="KW-0238">DNA-binding</keyword>
<dbReference type="Pfam" id="PF00717">
    <property type="entry name" value="Peptidase_S24"/>
    <property type="match status" value="1"/>
</dbReference>
<organism evidence="3 4">
    <name type="scientific">Postechiella marina</name>
    <dbReference type="NCBI Taxonomy" id="943941"/>
    <lineage>
        <taxon>Bacteria</taxon>
        <taxon>Pseudomonadati</taxon>
        <taxon>Bacteroidota</taxon>
        <taxon>Flavobacteriia</taxon>
        <taxon>Flavobacteriales</taxon>
        <taxon>Flavobacteriaceae</taxon>
        <taxon>Postechiella</taxon>
    </lineage>
</organism>
<evidence type="ECO:0000313" key="4">
    <source>
        <dbReference type="Proteomes" id="UP001501496"/>
    </source>
</evidence>
<feature type="domain" description="Peptidase S24/S26A/S26B/S26C" evidence="2">
    <location>
        <begin position="280"/>
        <end position="392"/>
    </location>
</feature>
<name>A0ABP8CC94_9FLAO</name>
<comment type="caution">
    <text evidence="3">The sequence shown here is derived from an EMBL/GenBank/DDBJ whole genome shotgun (WGS) entry which is preliminary data.</text>
</comment>
<protein>
    <recommendedName>
        <fullName evidence="2">Peptidase S24/S26A/S26B/S26C domain-containing protein</fullName>
    </recommendedName>
</protein>
<dbReference type="CDD" id="cd06529">
    <property type="entry name" value="S24_LexA-like"/>
    <property type="match status" value="1"/>
</dbReference>
<evidence type="ECO:0000313" key="3">
    <source>
        <dbReference type="EMBL" id="GAA4237493.1"/>
    </source>
</evidence>
<dbReference type="SUPFAM" id="SSF56349">
    <property type="entry name" value="DNA breaking-rejoining enzymes"/>
    <property type="match status" value="1"/>
</dbReference>
<dbReference type="InterPro" id="IPR036286">
    <property type="entry name" value="LexA/Signal_pep-like_sf"/>
</dbReference>
<dbReference type="InterPro" id="IPR011010">
    <property type="entry name" value="DNA_brk_join_enz"/>
</dbReference>
<keyword evidence="4" id="KW-1185">Reference proteome</keyword>
<dbReference type="Gene3D" id="1.10.150.130">
    <property type="match status" value="1"/>
</dbReference>
<dbReference type="Gene3D" id="2.10.109.10">
    <property type="entry name" value="Umud Fragment, subunit A"/>
    <property type="match status" value="1"/>
</dbReference>
<dbReference type="InterPro" id="IPR015927">
    <property type="entry name" value="Peptidase_S24_S26A/B/C"/>
</dbReference>
<evidence type="ECO:0000259" key="2">
    <source>
        <dbReference type="Pfam" id="PF00717"/>
    </source>
</evidence>
<proteinExistence type="predicted"/>
<evidence type="ECO:0000256" key="1">
    <source>
        <dbReference type="ARBA" id="ARBA00023125"/>
    </source>
</evidence>
<reference evidence="4" key="1">
    <citation type="journal article" date="2019" name="Int. J. Syst. Evol. Microbiol.">
        <title>The Global Catalogue of Microorganisms (GCM) 10K type strain sequencing project: providing services to taxonomists for standard genome sequencing and annotation.</title>
        <authorList>
            <consortium name="The Broad Institute Genomics Platform"/>
            <consortium name="The Broad Institute Genome Sequencing Center for Infectious Disease"/>
            <person name="Wu L."/>
            <person name="Ma J."/>
        </authorList>
    </citation>
    <scope>NUCLEOTIDE SEQUENCE [LARGE SCALE GENOMIC DNA]</scope>
    <source>
        <strain evidence="4">JCM 17630</strain>
    </source>
</reference>
<dbReference type="InterPro" id="IPR010998">
    <property type="entry name" value="Integrase_recombinase_N"/>
</dbReference>
<dbReference type="Proteomes" id="UP001501496">
    <property type="component" value="Unassembled WGS sequence"/>
</dbReference>
<dbReference type="InterPro" id="IPR039418">
    <property type="entry name" value="LexA-like"/>
</dbReference>
<accession>A0ABP8CC94</accession>
<sequence length="432" mass="50569">MLTFNEVITHKHENEHDLEHVLEYKKQFSTPKIFDANGNINKRWYVYYSYRDPKSGKLKRMKNIYGKANSFKTKADRYTLLNLYKRRLFKLLKDGYNPFIDNTEYHSDKLKKAPKKVEPKTEISKPILQLVKKEASKNDLTIDNAFNRAIELKTNVIGEKSLDDYKSRLKGLNKWLKKNHKTVVYINELNKKLVLDYLNQVQLNSSARNRNNYRTVFSTIFQVLEDNELIDKNFITQISILKTTPKRHKTYTIKEQNEIFEYLEVNDNNENLIEVVPVKASAGYLAGYDDPEYIEQLQKIKLPFLPTGKHRAFPIKGDSMLPMKDGAFVIGRFVEDRSEIKTGKTYVLVTLNDGMVYKRVYNNIDLNNSLLLMSDNKTYNDYSVPIDEILEIWEFTCSINTQEYSEEELKISSILGMFNELGVELKALNKIN</sequence>
<gene>
    <name evidence="3" type="ORF">GCM10022291_24400</name>
</gene>
<dbReference type="SUPFAM" id="SSF51306">
    <property type="entry name" value="LexA/Signal peptidase"/>
    <property type="match status" value="1"/>
</dbReference>